<dbReference type="PANTHER" id="PTHR33473:SF19">
    <property type="entry name" value="ATP-DEPENDENT CLP PROTEASE ADAPTER PROTEIN CLPS"/>
    <property type="match status" value="1"/>
</dbReference>
<name>A0A366H8U8_9BACT</name>
<evidence type="ECO:0000313" key="4">
    <source>
        <dbReference type="EMBL" id="RBP38533.1"/>
    </source>
</evidence>
<dbReference type="SUPFAM" id="SSF54736">
    <property type="entry name" value="ClpS-like"/>
    <property type="match status" value="1"/>
</dbReference>
<comment type="function">
    <text evidence="1">Involved in the modulation of the specificity of the ClpAP-mediated ATP-dependent protein degradation.</text>
</comment>
<reference evidence="4 5" key="1">
    <citation type="submission" date="2018-06" db="EMBL/GenBank/DDBJ databases">
        <title>Genomic Encyclopedia of Type Strains, Phase IV (KMG-IV): sequencing the most valuable type-strain genomes for metagenomic binning, comparative biology and taxonomic classification.</title>
        <authorList>
            <person name="Goeker M."/>
        </authorList>
    </citation>
    <scope>NUCLEOTIDE SEQUENCE [LARGE SCALE GENOMIC DNA]</scope>
    <source>
        <strain evidence="4 5">DSM 25532</strain>
    </source>
</reference>
<dbReference type="InterPro" id="IPR003769">
    <property type="entry name" value="ClpS_core"/>
</dbReference>
<dbReference type="GO" id="GO:0030163">
    <property type="term" value="P:protein catabolic process"/>
    <property type="evidence" value="ECO:0007669"/>
    <property type="project" value="InterPro"/>
</dbReference>
<gene>
    <name evidence="1" type="primary">clpS</name>
    <name evidence="4" type="ORF">DES53_11151</name>
</gene>
<dbReference type="OrthoDB" id="162238at2"/>
<dbReference type="AlphaFoldDB" id="A0A366H8U8"/>
<proteinExistence type="inferred from homology"/>
<dbReference type="Pfam" id="PF02617">
    <property type="entry name" value="ClpS"/>
    <property type="match status" value="1"/>
</dbReference>
<dbReference type="GO" id="GO:0006508">
    <property type="term" value="P:proteolysis"/>
    <property type="evidence" value="ECO:0007669"/>
    <property type="project" value="UniProtKB-UniRule"/>
</dbReference>
<dbReference type="PANTHER" id="PTHR33473">
    <property type="entry name" value="ATP-DEPENDENT CLP PROTEASE ADAPTER PROTEIN CLPS1, CHLOROPLASTIC"/>
    <property type="match status" value="1"/>
</dbReference>
<dbReference type="GO" id="GO:0008233">
    <property type="term" value="F:peptidase activity"/>
    <property type="evidence" value="ECO:0007669"/>
    <property type="project" value="UniProtKB-KW"/>
</dbReference>
<organism evidence="4 5">
    <name type="scientific">Roseimicrobium gellanilyticum</name>
    <dbReference type="NCBI Taxonomy" id="748857"/>
    <lineage>
        <taxon>Bacteria</taxon>
        <taxon>Pseudomonadati</taxon>
        <taxon>Verrucomicrobiota</taxon>
        <taxon>Verrucomicrobiia</taxon>
        <taxon>Verrucomicrobiales</taxon>
        <taxon>Verrucomicrobiaceae</taxon>
        <taxon>Roseimicrobium</taxon>
    </lineage>
</organism>
<dbReference type="NCBIfam" id="NF000668">
    <property type="entry name" value="PRK00033.1-1"/>
    <property type="match status" value="1"/>
</dbReference>
<sequence>MPPVTTPERRTIELPREDTDSQLDTPWSVVIHNDPVNLMSYVTHVIRKIFGYPEREAQRLMLQVHEQGRSIVWTGARERAEHYVRELHGFQLLSTIERAD</sequence>
<keyword evidence="5" id="KW-1185">Reference proteome</keyword>
<keyword evidence="4" id="KW-0645">Protease</keyword>
<dbReference type="EMBL" id="QNRR01000011">
    <property type="protein sequence ID" value="RBP38533.1"/>
    <property type="molecule type" value="Genomic_DNA"/>
</dbReference>
<dbReference type="InterPro" id="IPR022935">
    <property type="entry name" value="ClpS"/>
</dbReference>
<evidence type="ECO:0000256" key="1">
    <source>
        <dbReference type="HAMAP-Rule" id="MF_00302"/>
    </source>
</evidence>
<accession>A0A366H8U8</accession>
<feature type="region of interest" description="Disordered" evidence="2">
    <location>
        <begin position="1"/>
        <end position="20"/>
    </location>
</feature>
<evidence type="ECO:0000313" key="5">
    <source>
        <dbReference type="Proteomes" id="UP000253426"/>
    </source>
</evidence>
<comment type="caution">
    <text evidence="4">The sequence shown here is derived from an EMBL/GenBank/DDBJ whole genome shotgun (WGS) entry which is preliminary data.</text>
</comment>
<protein>
    <recommendedName>
        <fullName evidence="1">ATP-dependent Clp protease adapter protein ClpS</fullName>
    </recommendedName>
</protein>
<dbReference type="RefSeq" id="WP_113960991.1">
    <property type="nucleotide sequence ID" value="NZ_QNRR01000011.1"/>
</dbReference>
<comment type="similarity">
    <text evidence="1">Belongs to the ClpS family.</text>
</comment>
<dbReference type="HAMAP" id="MF_00302">
    <property type="entry name" value="ClpS"/>
    <property type="match status" value="1"/>
</dbReference>
<dbReference type="Gene3D" id="3.30.1390.10">
    <property type="match status" value="1"/>
</dbReference>
<feature type="domain" description="Adaptor protein ClpS core" evidence="3">
    <location>
        <begin position="25"/>
        <end position="89"/>
    </location>
</feature>
<comment type="subunit">
    <text evidence="1">Binds to the N-terminal domain of the chaperone ClpA.</text>
</comment>
<dbReference type="Proteomes" id="UP000253426">
    <property type="component" value="Unassembled WGS sequence"/>
</dbReference>
<keyword evidence="4" id="KW-0378">Hydrolase</keyword>
<evidence type="ECO:0000259" key="3">
    <source>
        <dbReference type="Pfam" id="PF02617"/>
    </source>
</evidence>
<dbReference type="InterPro" id="IPR014719">
    <property type="entry name" value="Ribosomal_bL12_C/ClpS-like"/>
</dbReference>
<evidence type="ECO:0000256" key="2">
    <source>
        <dbReference type="SAM" id="MobiDB-lite"/>
    </source>
</evidence>
<feature type="compositionally biased region" description="Basic and acidic residues" evidence="2">
    <location>
        <begin position="7"/>
        <end position="19"/>
    </location>
</feature>